<dbReference type="AlphaFoldDB" id="A0A5D3C5E6"/>
<protein>
    <recommendedName>
        <fullName evidence="3">Reverse transcriptase domain-containing protein</fullName>
    </recommendedName>
</protein>
<sequence length="286" mass="32629">MTCEVCHSRAFLSPKPLLQLILIPPPKREKTCKDTVDIPLIILWFMGKDPLSPFLFLSIGEVLGALLLKLYENGLYKGFMVGEDKVHVHLLQYANDTLLFCKYDEEKSVLSGVNLSEDELNYMAGKIGCKTEKLPFMYLGLLLGDYPRRELLATVDEGGILFGAAIEKFHLGRPLGQQNQSLAKWGWRLMEEEESLWRQVVRNIHGKELFDWHTVGKSRNSLKGPWICISRAWRKVEPLSNFKLGNGPLSNITFWNDTWAEDAPLRSRFQKLFRITLLPNGSVAAH</sequence>
<accession>A0A5D3C5E6</accession>
<evidence type="ECO:0000313" key="1">
    <source>
        <dbReference type="EMBL" id="TYK07163.1"/>
    </source>
</evidence>
<evidence type="ECO:0008006" key="3">
    <source>
        <dbReference type="Google" id="ProtNLM"/>
    </source>
</evidence>
<reference evidence="1 2" key="1">
    <citation type="submission" date="2019-08" db="EMBL/GenBank/DDBJ databases">
        <title>Draft genome sequences of two oriental melons (Cucumis melo L. var makuwa).</title>
        <authorList>
            <person name="Kwon S.-Y."/>
        </authorList>
    </citation>
    <scope>NUCLEOTIDE SEQUENCE [LARGE SCALE GENOMIC DNA]</scope>
    <source>
        <strain evidence="2">cv. Chang Bougi</strain>
        <tissue evidence="1">Leaf</tissue>
    </source>
</reference>
<name>A0A5D3C5E6_CUCMM</name>
<organism evidence="1 2">
    <name type="scientific">Cucumis melo var. makuwa</name>
    <name type="common">Oriental melon</name>
    <dbReference type="NCBI Taxonomy" id="1194695"/>
    <lineage>
        <taxon>Eukaryota</taxon>
        <taxon>Viridiplantae</taxon>
        <taxon>Streptophyta</taxon>
        <taxon>Embryophyta</taxon>
        <taxon>Tracheophyta</taxon>
        <taxon>Spermatophyta</taxon>
        <taxon>Magnoliopsida</taxon>
        <taxon>eudicotyledons</taxon>
        <taxon>Gunneridae</taxon>
        <taxon>Pentapetalae</taxon>
        <taxon>rosids</taxon>
        <taxon>fabids</taxon>
        <taxon>Cucurbitales</taxon>
        <taxon>Cucurbitaceae</taxon>
        <taxon>Benincaseae</taxon>
        <taxon>Cucumis</taxon>
    </lineage>
</organism>
<evidence type="ECO:0000313" key="2">
    <source>
        <dbReference type="Proteomes" id="UP000321947"/>
    </source>
</evidence>
<comment type="caution">
    <text evidence="1">The sequence shown here is derived from an EMBL/GenBank/DDBJ whole genome shotgun (WGS) entry which is preliminary data.</text>
</comment>
<dbReference type="EMBL" id="SSTD01013339">
    <property type="protein sequence ID" value="TYK07163.1"/>
    <property type="molecule type" value="Genomic_DNA"/>
</dbReference>
<gene>
    <name evidence="1" type="ORF">E5676_scaffold606G00380</name>
</gene>
<proteinExistence type="predicted"/>
<dbReference type="Proteomes" id="UP000321947">
    <property type="component" value="Unassembled WGS sequence"/>
</dbReference>